<dbReference type="Proteomes" id="UP000314294">
    <property type="component" value="Unassembled WGS sequence"/>
</dbReference>
<dbReference type="EMBL" id="SRLO01000019">
    <property type="protein sequence ID" value="TNN85683.1"/>
    <property type="molecule type" value="Genomic_DNA"/>
</dbReference>
<evidence type="ECO:0000256" key="1">
    <source>
        <dbReference type="SAM" id="MobiDB-lite"/>
    </source>
</evidence>
<comment type="caution">
    <text evidence="2">The sequence shown here is derived from an EMBL/GenBank/DDBJ whole genome shotgun (WGS) entry which is preliminary data.</text>
</comment>
<feature type="region of interest" description="Disordered" evidence="1">
    <location>
        <begin position="102"/>
        <end position="134"/>
    </location>
</feature>
<name>A0A4Z2J7T4_9TELE</name>
<organism evidence="2 3">
    <name type="scientific">Liparis tanakae</name>
    <name type="common">Tanaka's snailfish</name>
    <dbReference type="NCBI Taxonomy" id="230148"/>
    <lineage>
        <taxon>Eukaryota</taxon>
        <taxon>Metazoa</taxon>
        <taxon>Chordata</taxon>
        <taxon>Craniata</taxon>
        <taxon>Vertebrata</taxon>
        <taxon>Euteleostomi</taxon>
        <taxon>Actinopterygii</taxon>
        <taxon>Neopterygii</taxon>
        <taxon>Teleostei</taxon>
        <taxon>Neoteleostei</taxon>
        <taxon>Acanthomorphata</taxon>
        <taxon>Eupercaria</taxon>
        <taxon>Perciformes</taxon>
        <taxon>Cottioidei</taxon>
        <taxon>Cottales</taxon>
        <taxon>Liparidae</taxon>
        <taxon>Liparis</taxon>
    </lineage>
</organism>
<feature type="region of interest" description="Disordered" evidence="1">
    <location>
        <begin position="1"/>
        <end position="22"/>
    </location>
</feature>
<sequence length="134" mass="14670">MMQCSQKQDDHNTISPTSDKVDKLGSRVFSERVVTETDTHAVCLSASSRLRQQATGDGPSTPQRRYDTGTTCGLLNRLGVTYTYGHPLCLCVTLHPLEGGQVAATAGPGGPCQPHTVQQLTREKENERERGWEE</sequence>
<accession>A0A4Z2J7T4</accession>
<proteinExistence type="predicted"/>
<gene>
    <name evidence="2" type="ORF">EYF80_003930</name>
</gene>
<keyword evidence="3" id="KW-1185">Reference proteome</keyword>
<reference evidence="2 3" key="1">
    <citation type="submission" date="2019-03" db="EMBL/GenBank/DDBJ databases">
        <title>First draft genome of Liparis tanakae, snailfish: a comprehensive survey of snailfish specific genes.</title>
        <authorList>
            <person name="Kim W."/>
            <person name="Song I."/>
            <person name="Jeong J.-H."/>
            <person name="Kim D."/>
            <person name="Kim S."/>
            <person name="Ryu S."/>
            <person name="Song J.Y."/>
            <person name="Lee S.K."/>
        </authorList>
    </citation>
    <scope>NUCLEOTIDE SEQUENCE [LARGE SCALE GENOMIC DNA]</scope>
    <source>
        <tissue evidence="2">Muscle</tissue>
    </source>
</reference>
<evidence type="ECO:0000313" key="3">
    <source>
        <dbReference type="Proteomes" id="UP000314294"/>
    </source>
</evidence>
<dbReference type="AlphaFoldDB" id="A0A4Z2J7T4"/>
<evidence type="ECO:0000313" key="2">
    <source>
        <dbReference type="EMBL" id="TNN85683.1"/>
    </source>
</evidence>
<feature type="compositionally biased region" description="Basic and acidic residues" evidence="1">
    <location>
        <begin position="121"/>
        <end position="134"/>
    </location>
</feature>
<protein>
    <submittedName>
        <fullName evidence="2">Uncharacterized protein</fullName>
    </submittedName>
</protein>